<dbReference type="RefSeq" id="XP_003170926.1">
    <property type="nucleotide sequence ID" value="XM_003170878.1"/>
</dbReference>
<reference evidence="2" key="1">
    <citation type="journal article" date="2012" name="MBio">
        <title>Comparative genome analysis of Trichophyton rubrum and related dermatophytes reveals candidate genes involved in infection.</title>
        <authorList>
            <person name="Martinez D.A."/>
            <person name="Oliver B.G."/>
            <person name="Graeser Y."/>
            <person name="Goldberg J.M."/>
            <person name="Li W."/>
            <person name="Martinez-Rossi N.M."/>
            <person name="Monod M."/>
            <person name="Shelest E."/>
            <person name="Barton R.C."/>
            <person name="Birch E."/>
            <person name="Brakhage A.A."/>
            <person name="Chen Z."/>
            <person name="Gurr S.J."/>
            <person name="Heiman D."/>
            <person name="Heitman J."/>
            <person name="Kosti I."/>
            <person name="Rossi A."/>
            <person name="Saif S."/>
            <person name="Samalova M."/>
            <person name="Saunders C.W."/>
            <person name="Shea T."/>
            <person name="Summerbell R.C."/>
            <person name="Xu J."/>
            <person name="Young S."/>
            <person name="Zeng Q."/>
            <person name="Birren B.W."/>
            <person name="Cuomo C.A."/>
            <person name="White T.C."/>
        </authorList>
    </citation>
    <scope>NUCLEOTIDE SEQUENCE [LARGE SCALE GENOMIC DNA]</scope>
    <source>
        <strain evidence="2">ATCC MYA-4604 / CBS 118893</strain>
    </source>
</reference>
<dbReference type="HOGENOM" id="CLU_027146_1_0_1"/>
<proteinExistence type="predicted"/>
<dbReference type="Proteomes" id="UP000002669">
    <property type="component" value="Unassembled WGS sequence"/>
</dbReference>
<dbReference type="VEuPathDB" id="FungiDB:MGYG_06917"/>
<evidence type="ECO:0000313" key="2">
    <source>
        <dbReference type="Proteomes" id="UP000002669"/>
    </source>
</evidence>
<accession>E4V1K3</accession>
<gene>
    <name evidence="1" type="ORF">MGYG_06917</name>
</gene>
<protein>
    <submittedName>
        <fullName evidence="1">Uncharacterized protein</fullName>
    </submittedName>
</protein>
<dbReference type="AlphaFoldDB" id="E4V1K3"/>
<dbReference type="EMBL" id="DS989827">
    <property type="protein sequence ID" value="EFR03918.1"/>
    <property type="molecule type" value="Genomic_DNA"/>
</dbReference>
<dbReference type="OrthoDB" id="4360026at2759"/>
<sequence>MEQVVVCPKPFCKADYDDPPSQANYDERLAAIRGEGVPQDVDSRFGCSSVIRGIRCHYAFATSPAVREICISHPEFARARNARLIMSNVIPEDMDNSDKTTQPYCIWYPDFATEDTYRQIAQRFPSMRYQVGRACAAAGYDSLYAELDLLPDVSIAEEARESKTEGGRAIFDAVMAVPYRYAVMNDYTLSITLENPKFPAYLNGDTEVRWKLQQREPLPLAPFGYGWPYEKHWPGIEEDDRLTDGERVRLEGHTHLTPEEAQLLYTPLPQDLPTVNKTLLIQMAAYEGNVERYARLVRPFEMSDVELSCVLRGIYHHTMFARFWAAEIEQNSWRAQRVPGREIPPMRGGKYNSLRAAISARRIMINDIQEFYNGWPDDAPQPLLTWFPLKPSIYTLEELANRAPSMRQAVAIACIFCDYEELYKKIDIPPDLDLKLAAAQSSNPFYLQDIKRKVAEGDLHLQGSLYVDWMEYPMEIVEYNHLLPRLQDELHFDKHTGAPHGSDLETGSVQRYVWSPPELLKRIERCELGFLPDPSELEEPSPENGTK</sequence>
<keyword evidence="2" id="KW-1185">Reference proteome</keyword>
<dbReference type="InParanoid" id="E4V1K3"/>
<dbReference type="GeneID" id="10026169"/>
<name>E4V1K3_ARTGP</name>
<evidence type="ECO:0000313" key="1">
    <source>
        <dbReference type="EMBL" id="EFR03918.1"/>
    </source>
</evidence>
<organism evidence="2">
    <name type="scientific">Arthroderma gypseum (strain ATCC MYA-4604 / CBS 118893)</name>
    <name type="common">Microsporum gypseum</name>
    <dbReference type="NCBI Taxonomy" id="535722"/>
    <lineage>
        <taxon>Eukaryota</taxon>
        <taxon>Fungi</taxon>
        <taxon>Dikarya</taxon>
        <taxon>Ascomycota</taxon>
        <taxon>Pezizomycotina</taxon>
        <taxon>Eurotiomycetes</taxon>
        <taxon>Eurotiomycetidae</taxon>
        <taxon>Onygenales</taxon>
        <taxon>Arthrodermataceae</taxon>
        <taxon>Nannizzia</taxon>
    </lineage>
</organism>
<dbReference type="eggNOG" id="ENOG502SI47">
    <property type="taxonomic scope" value="Eukaryota"/>
</dbReference>
<dbReference type="STRING" id="535722.E4V1K3"/>
<dbReference type="OMA" id="REICISH"/>